<evidence type="ECO:0000256" key="1">
    <source>
        <dbReference type="ARBA" id="ARBA00004496"/>
    </source>
</evidence>
<dbReference type="GO" id="GO:0005737">
    <property type="term" value="C:cytoplasm"/>
    <property type="evidence" value="ECO:0007669"/>
    <property type="project" value="UniProtKB-SubCell"/>
</dbReference>
<dbReference type="InterPro" id="IPR005623">
    <property type="entry name" value="Chaperone_NapD_NO3_reduct"/>
</dbReference>
<dbReference type="Pfam" id="PF03927">
    <property type="entry name" value="NapD"/>
    <property type="match status" value="1"/>
</dbReference>
<dbReference type="AlphaFoldDB" id="A0A8J7CDZ9"/>
<dbReference type="GO" id="GO:0051224">
    <property type="term" value="P:negative regulation of protein transport"/>
    <property type="evidence" value="ECO:0007669"/>
    <property type="project" value="UniProtKB-UniRule"/>
</dbReference>
<dbReference type="HAMAP" id="MF_02200">
    <property type="entry name" value="NapD"/>
    <property type="match status" value="1"/>
</dbReference>
<proteinExistence type="inferred from homology"/>
<comment type="subcellular location">
    <subcellularLocation>
        <location evidence="1 4">Cytoplasm</location>
    </subcellularLocation>
</comment>
<comment type="subunit">
    <text evidence="4">Interacts with the cytoplasmic NapA precursor.</text>
</comment>
<comment type="caution">
    <text evidence="5">The sequence shown here is derived from an EMBL/GenBank/DDBJ whole genome shotgun (WGS) entry which is preliminary data.</text>
</comment>
<evidence type="ECO:0000256" key="3">
    <source>
        <dbReference type="ARBA" id="ARBA00023186"/>
    </source>
</evidence>
<dbReference type="EMBL" id="JACXWD010000115">
    <property type="protein sequence ID" value="MBD3869567.1"/>
    <property type="molecule type" value="Genomic_DNA"/>
</dbReference>
<dbReference type="PANTHER" id="PTHR38603:SF1">
    <property type="entry name" value="CHAPERONE NAPD"/>
    <property type="match status" value="1"/>
</dbReference>
<reference evidence="5 6" key="1">
    <citation type="submission" date="2020-08" db="EMBL/GenBank/DDBJ databases">
        <title>Acidobacteriota in marine sediments use diverse sulfur dissimilation pathways.</title>
        <authorList>
            <person name="Wasmund K."/>
        </authorList>
    </citation>
    <scope>NUCLEOTIDE SEQUENCE [LARGE SCALE GENOMIC DNA]</scope>
    <source>
        <strain evidence="5">MAG AM4</strain>
    </source>
</reference>
<dbReference type="Gene3D" id="3.30.70.920">
    <property type="match status" value="1"/>
</dbReference>
<evidence type="ECO:0000256" key="4">
    <source>
        <dbReference type="HAMAP-Rule" id="MF_02200"/>
    </source>
</evidence>
<comment type="similarity">
    <text evidence="4">Belongs to the NapD family.</text>
</comment>
<name>A0A8J7CDZ9_9BACT</name>
<accession>A0A8J7CDZ9</accession>
<dbReference type="GO" id="GO:0005048">
    <property type="term" value="F:signal sequence binding"/>
    <property type="evidence" value="ECO:0007669"/>
    <property type="project" value="UniProtKB-UniRule"/>
</dbReference>
<dbReference type="Proteomes" id="UP000648239">
    <property type="component" value="Unassembled WGS sequence"/>
</dbReference>
<keyword evidence="3 4" id="KW-0143">Chaperone</keyword>
<comment type="function">
    <text evidence="4">Chaperone for NapA, the catalytic subunit of the periplasmic nitrate reductase. It binds directly and specifically to the twin-arginine signal peptide of NapA, preventing premature interaction with the Tat translocase and premature export.</text>
</comment>
<gene>
    <name evidence="4" type="primary">napD</name>
    <name evidence="5" type="ORF">IFK94_15715</name>
</gene>
<evidence type="ECO:0000313" key="6">
    <source>
        <dbReference type="Proteomes" id="UP000648239"/>
    </source>
</evidence>
<evidence type="ECO:0000256" key="2">
    <source>
        <dbReference type="ARBA" id="ARBA00022490"/>
    </source>
</evidence>
<organism evidence="5 6">
    <name type="scientific">Candidatus Polarisedimenticola svalbardensis</name>
    <dbReference type="NCBI Taxonomy" id="2886004"/>
    <lineage>
        <taxon>Bacteria</taxon>
        <taxon>Pseudomonadati</taxon>
        <taxon>Acidobacteriota</taxon>
        <taxon>Candidatus Polarisedimenticolia</taxon>
        <taxon>Candidatus Polarisedimenticolales</taxon>
        <taxon>Candidatus Polarisedimenticolaceae</taxon>
        <taxon>Candidatus Polarisedimenticola</taxon>
    </lineage>
</organism>
<sequence>MNISSIVVKARPENLDAVKVSLTASGLCEIHFSDDLGRIIVTVEGDDNEDETGKLKKIQKLPNIVSADFSYTYTDDGQG</sequence>
<protein>
    <recommendedName>
        <fullName evidence="4">Chaperone NapD</fullName>
    </recommendedName>
    <alternativeName>
        <fullName evidence="4">NapA signal peptide-binding chaperone NapD</fullName>
    </alternativeName>
</protein>
<keyword evidence="2 4" id="KW-0963">Cytoplasm</keyword>
<dbReference type="PANTHER" id="PTHR38603">
    <property type="entry name" value="CHAPERONE NAPD"/>
    <property type="match status" value="1"/>
</dbReference>
<evidence type="ECO:0000313" key="5">
    <source>
        <dbReference type="EMBL" id="MBD3869567.1"/>
    </source>
</evidence>